<comment type="similarity">
    <text evidence="1">Belongs to the citrate synthase family.</text>
</comment>
<dbReference type="SUPFAM" id="SSF48256">
    <property type="entry name" value="Citrate synthase"/>
    <property type="match status" value="1"/>
</dbReference>
<dbReference type="PRINTS" id="PR00143">
    <property type="entry name" value="CITRTSNTHASE"/>
</dbReference>
<dbReference type="InterPro" id="IPR036969">
    <property type="entry name" value="Citrate_synthase_sf"/>
</dbReference>
<dbReference type="Proteomes" id="UP000095280">
    <property type="component" value="Unplaced"/>
</dbReference>
<keyword evidence="2" id="KW-1185">Reference proteome</keyword>
<keyword evidence="1" id="KW-0808">Transferase</keyword>
<dbReference type="PANTHER" id="PTHR11739">
    <property type="entry name" value="CITRATE SYNTHASE"/>
    <property type="match status" value="1"/>
</dbReference>
<dbReference type="InterPro" id="IPR016143">
    <property type="entry name" value="Citrate_synth-like_sm_a-sub"/>
</dbReference>
<evidence type="ECO:0000256" key="1">
    <source>
        <dbReference type="RuleBase" id="RU000441"/>
    </source>
</evidence>
<reference evidence="3" key="1">
    <citation type="submission" date="2016-11" db="UniProtKB">
        <authorList>
            <consortium name="WormBaseParasite"/>
        </authorList>
    </citation>
    <scope>IDENTIFICATION</scope>
</reference>
<dbReference type="PANTHER" id="PTHR11739:SF8">
    <property type="entry name" value="CITRATE SYNTHASE, MITOCHONDRIAL"/>
    <property type="match status" value="1"/>
</dbReference>
<proteinExistence type="inferred from homology"/>
<evidence type="ECO:0000313" key="3">
    <source>
        <dbReference type="WBParaSite" id="maker-unitig_36214-snap-gene-0.2-mRNA-1"/>
    </source>
</evidence>
<sequence>SPRHLCRNWCQSNNGGVANFEKPTEDFKLGRSHHRDMMYGGVCAAFVAWLTETSVLDPEEGIRFQVPQQRHVAVNQRRVANAGGRAGSQQFACAIAAMNTAEPLRLRPTLRALPKTKYWELGVRGQHGPSIAKLPTVAAIIYKNLYRDGAHPLSHRTPNWIERGLHRAHAPLPDHPLRSRGRNVSAHATPLGWQAHSATLTCPSPLECAVWPPAARASPIKKCWSGLTRMVAEIGNSPSDDKVKEYVWKTLQSGQRVPGFGHALYCARLTRATCARESLRSSILPNDPMFKPDLQRSYAEILLEQGKVKNPWPNVDALWFYGMKEMNYYTVLFGSQQSLWGVLASLVWDEPSVCQSSGPRVSQPTSSWRWLRRLKSEHNCQFDFESGAHQCRTVYEPSPLSLLCVRQMYTRDIVHIGAASSEAEMHCALLCSQESLVSKAFTMAEGSISCSSLTVRQFLTAAAPAAVVMVASPTRPGPRSLCPPGYSTDLCGMKYRVYVGNGRLDGKQAKMRAEPGDMTTWPKLDWICPARSGCKIHQQHQPEDGLLAGRISAARKPRAVWRLAVDRMQPVFGRFLWGSGQPNNVLGGNQNSMALIDGMLNDLAEDYTTVTAVLCQCFSPSISAASYEQQSRTGFNQMQHPCLCCIIDSAISTSSRSFSRIEFDRSKLNPCGPLASGRDGRVSSGDLRRHRLDRPEPVWSGVSLRADPGTDVDTP</sequence>
<organism evidence="2 3">
    <name type="scientific">Macrostomum lignano</name>
    <dbReference type="NCBI Taxonomy" id="282301"/>
    <lineage>
        <taxon>Eukaryota</taxon>
        <taxon>Metazoa</taxon>
        <taxon>Spiralia</taxon>
        <taxon>Lophotrochozoa</taxon>
        <taxon>Platyhelminthes</taxon>
        <taxon>Rhabditophora</taxon>
        <taxon>Macrostomorpha</taxon>
        <taxon>Macrostomida</taxon>
        <taxon>Macrostomidae</taxon>
        <taxon>Macrostomum</taxon>
    </lineage>
</organism>
<evidence type="ECO:0000313" key="2">
    <source>
        <dbReference type="Proteomes" id="UP000095280"/>
    </source>
</evidence>
<dbReference type="WBParaSite" id="maker-unitig_36214-snap-gene-0.2-mRNA-1">
    <property type="protein sequence ID" value="maker-unitig_36214-snap-gene-0.2-mRNA-1"/>
    <property type="gene ID" value="maker-unitig_36214-snap-gene-0.2"/>
</dbReference>
<dbReference type="Pfam" id="PF00285">
    <property type="entry name" value="Citrate_synt"/>
    <property type="match status" value="1"/>
</dbReference>
<name>A0A1I8FJ69_9PLAT</name>
<dbReference type="GO" id="GO:0006099">
    <property type="term" value="P:tricarboxylic acid cycle"/>
    <property type="evidence" value="ECO:0007669"/>
    <property type="project" value="TreeGrafter"/>
</dbReference>
<dbReference type="GO" id="GO:0005975">
    <property type="term" value="P:carbohydrate metabolic process"/>
    <property type="evidence" value="ECO:0007669"/>
    <property type="project" value="TreeGrafter"/>
</dbReference>
<dbReference type="GO" id="GO:0046912">
    <property type="term" value="F:acyltransferase activity, acyl groups converted into alkyl on transfer"/>
    <property type="evidence" value="ECO:0007669"/>
    <property type="project" value="InterPro"/>
</dbReference>
<accession>A0A1I8FJ69</accession>
<dbReference type="Gene3D" id="1.10.230.10">
    <property type="entry name" value="Cytochrome P450-Terp, domain 2"/>
    <property type="match status" value="1"/>
</dbReference>
<dbReference type="InterPro" id="IPR002020">
    <property type="entry name" value="Citrate_synthase"/>
</dbReference>
<protein>
    <recommendedName>
        <fullName evidence="1">Citrate synthase</fullName>
    </recommendedName>
</protein>
<dbReference type="AlphaFoldDB" id="A0A1I8FJ69"/>
<dbReference type="GO" id="GO:0005759">
    <property type="term" value="C:mitochondrial matrix"/>
    <property type="evidence" value="ECO:0007669"/>
    <property type="project" value="TreeGrafter"/>
</dbReference>